<dbReference type="Pfam" id="PF00196">
    <property type="entry name" value="GerE"/>
    <property type="match status" value="1"/>
</dbReference>
<gene>
    <name evidence="2" type="ORF">KDK95_20165</name>
</gene>
<evidence type="ECO:0000313" key="2">
    <source>
        <dbReference type="EMBL" id="MBR7828635.1"/>
    </source>
</evidence>
<comment type="caution">
    <text evidence="2">The sequence shown here is derived from an EMBL/GenBank/DDBJ whole genome shotgun (WGS) entry which is preliminary data.</text>
</comment>
<evidence type="ECO:0000259" key="1">
    <source>
        <dbReference type="PROSITE" id="PS50043"/>
    </source>
</evidence>
<evidence type="ECO:0000313" key="3">
    <source>
        <dbReference type="Proteomes" id="UP000676325"/>
    </source>
</evidence>
<name>A0A941E996_9ACTN</name>
<feature type="domain" description="HTH luxR-type" evidence="1">
    <location>
        <begin position="273"/>
        <end position="338"/>
    </location>
</feature>
<sequence length="340" mass="37412">MSDASSTIAEQVLGALGLDSICVQVYLMMHSAPEADAAQIAEALGIDTSEAVDAVDELSDLTLLRPGLQPTQKLRPVSMERAIHTLIRQQSELLKIQSTSLSMLQSAMNELLESRPAPQDGFGHADVETLTGPEPIQSWIERLVFRATESVWSTIPGKPMRPEVLDAARPFDEEVAQRGVPGRSLYQNSVLADRRNLDYARWLSGLGGEIRSAPVVPVRMTIVDRSVAAIIHRQPQLPVEMFVVREPALLIPLVDLFETSWAAATPIDEPAPHPDDEREPTQQELALLRFLAAGNTDDVAARKLGVSVRTVRRIMAELMEHLEASSRFEAGHKATQRGWL</sequence>
<dbReference type="InterPro" id="IPR036388">
    <property type="entry name" value="WH-like_DNA-bd_sf"/>
</dbReference>
<accession>A0A941E996</accession>
<dbReference type="PANTHER" id="PTHR34293">
    <property type="entry name" value="HTH-TYPE TRANSCRIPTIONAL REGULATOR TRMBL2"/>
    <property type="match status" value="1"/>
</dbReference>
<dbReference type="Proteomes" id="UP000676325">
    <property type="component" value="Unassembled WGS sequence"/>
</dbReference>
<dbReference type="GO" id="GO:0006355">
    <property type="term" value="P:regulation of DNA-templated transcription"/>
    <property type="evidence" value="ECO:0007669"/>
    <property type="project" value="InterPro"/>
</dbReference>
<dbReference type="SMART" id="SM00421">
    <property type="entry name" value="HTH_LUXR"/>
    <property type="match status" value="1"/>
</dbReference>
<dbReference type="PROSITE" id="PS50043">
    <property type="entry name" value="HTH_LUXR_2"/>
    <property type="match status" value="1"/>
</dbReference>
<dbReference type="SUPFAM" id="SSF46894">
    <property type="entry name" value="C-terminal effector domain of the bipartite response regulators"/>
    <property type="match status" value="1"/>
</dbReference>
<organism evidence="2 3">
    <name type="scientific">Actinospica acidithermotolerans</name>
    <dbReference type="NCBI Taxonomy" id="2828514"/>
    <lineage>
        <taxon>Bacteria</taxon>
        <taxon>Bacillati</taxon>
        <taxon>Actinomycetota</taxon>
        <taxon>Actinomycetes</taxon>
        <taxon>Catenulisporales</taxon>
        <taxon>Actinospicaceae</taxon>
        <taxon>Actinospica</taxon>
    </lineage>
</organism>
<dbReference type="InterPro" id="IPR016032">
    <property type="entry name" value="Sig_transdc_resp-reg_C-effctor"/>
</dbReference>
<dbReference type="GO" id="GO:0003677">
    <property type="term" value="F:DNA binding"/>
    <property type="evidence" value="ECO:0007669"/>
    <property type="project" value="InterPro"/>
</dbReference>
<dbReference type="InterPro" id="IPR051797">
    <property type="entry name" value="TrmB-like"/>
</dbReference>
<dbReference type="PANTHER" id="PTHR34293:SF1">
    <property type="entry name" value="HTH-TYPE TRANSCRIPTIONAL REGULATOR TRMBL2"/>
    <property type="match status" value="1"/>
</dbReference>
<dbReference type="EMBL" id="JAGSOH010000061">
    <property type="protein sequence ID" value="MBR7828635.1"/>
    <property type="molecule type" value="Genomic_DNA"/>
</dbReference>
<keyword evidence="3" id="KW-1185">Reference proteome</keyword>
<dbReference type="AlphaFoldDB" id="A0A941E996"/>
<proteinExistence type="predicted"/>
<dbReference type="Gene3D" id="1.10.10.10">
    <property type="entry name" value="Winged helix-like DNA-binding domain superfamily/Winged helix DNA-binding domain"/>
    <property type="match status" value="2"/>
</dbReference>
<dbReference type="RefSeq" id="WP_212519770.1">
    <property type="nucleotide sequence ID" value="NZ_JAGSOH010000061.1"/>
</dbReference>
<reference evidence="2" key="1">
    <citation type="submission" date="2021-04" db="EMBL/GenBank/DDBJ databases">
        <title>Genome based classification of Actinospica acidithermotolerans sp. nov., an actinobacterium isolated from an Indonesian hot spring.</title>
        <authorList>
            <person name="Kusuma A.B."/>
            <person name="Putra K.E."/>
            <person name="Nafisah S."/>
            <person name="Loh J."/>
            <person name="Nouioui I."/>
            <person name="Goodfellow M."/>
        </authorList>
    </citation>
    <scope>NUCLEOTIDE SEQUENCE</scope>
    <source>
        <strain evidence="2">MGRD01-02</strain>
    </source>
</reference>
<dbReference type="InterPro" id="IPR000792">
    <property type="entry name" value="Tscrpt_reg_LuxR_C"/>
</dbReference>
<protein>
    <submittedName>
        <fullName evidence="2">Helix-turn-helix transcriptional regulator</fullName>
    </submittedName>
</protein>